<dbReference type="PANTHER" id="PTHR24559:SF444">
    <property type="entry name" value="REVERSE TRANSCRIPTASE DOMAIN-CONTAINING PROTEIN"/>
    <property type="match status" value="1"/>
</dbReference>
<dbReference type="InterPro" id="IPR043502">
    <property type="entry name" value="DNA/RNA_pol_sf"/>
</dbReference>
<dbReference type="Pfam" id="PF08284">
    <property type="entry name" value="RVP_2"/>
    <property type="match status" value="1"/>
</dbReference>
<organism evidence="1 2">
    <name type="scientific">Hibiscus sabdariffa</name>
    <name type="common">roselle</name>
    <dbReference type="NCBI Taxonomy" id="183260"/>
    <lineage>
        <taxon>Eukaryota</taxon>
        <taxon>Viridiplantae</taxon>
        <taxon>Streptophyta</taxon>
        <taxon>Embryophyta</taxon>
        <taxon>Tracheophyta</taxon>
        <taxon>Spermatophyta</taxon>
        <taxon>Magnoliopsida</taxon>
        <taxon>eudicotyledons</taxon>
        <taxon>Gunneridae</taxon>
        <taxon>Pentapetalae</taxon>
        <taxon>rosids</taxon>
        <taxon>malvids</taxon>
        <taxon>Malvales</taxon>
        <taxon>Malvaceae</taxon>
        <taxon>Malvoideae</taxon>
        <taxon>Hibiscus</taxon>
    </lineage>
</organism>
<accession>A0ABR2ERV0</accession>
<evidence type="ECO:0000313" key="2">
    <source>
        <dbReference type="Proteomes" id="UP001472677"/>
    </source>
</evidence>
<dbReference type="Gene3D" id="2.40.70.10">
    <property type="entry name" value="Acid Proteases"/>
    <property type="match status" value="1"/>
</dbReference>
<dbReference type="SUPFAM" id="SSF56672">
    <property type="entry name" value="DNA/RNA polymerases"/>
    <property type="match status" value="1"/>
</dbReference>
<sequence length="262" mass="29872">MSLGGQSVIVDGVYQRCPLLVQDEIFPADLMELPLEEFDLILGMDCLSEHRVNLDCESKLATLKISDDRTVILVDERRDYLSNVEIQIVREFPDVFPEELPGLPPDRDVEFEIETYPGSTPVSMAPKELKELKVKESDVVKTAICTRYGRYEFLVMSFGLTNALAAFMDMMNWALKPYLDQFVVNHRLYAKLSKYEFWLKKVTFPGHVVSAEGIPVDPSKTEAIFTPLTKLLRKDVPFLWTKAQQASFENLKEALTQAPMLV</sequence>
<dbReference type="InterPro" id="IPR053134">
    <property type="entry name" value="RNA-dir_DNA_polymerase"/>
</dbReference>
<dbReference type="InterPro" id="IPR043128">
    <property type="entry name" value="Rev_trsase/Diguanyl_cyclase"/>
</dbReference>
<protein>
    <recommendedName>
        <fullName evidence="3">DNA/RNA polymerases superfamily protein</fullName>
    </recommendedName>
</protein>
<dbReference type="PANTHER" id="PTHR24559">
    <property type="entry name" value="TRANSPOSON TY3-I GAG-POL POLYPROTEIN"/>
    <property type="match status" value="1"/>
</dbReference>
<reference evidence="1 2" key="1">
    <citation type="journal article" date="2024" name="G3 (Bethesda)">
        <title>Genome assembly of Hibiscus sabdariffa L. provides insights into metabolisms of medicinal natural products.</title>
        <authorList>
            <person name="Kim T."/>
        </authorList>
    </citation>
    <scope>NUCLEOTIDE SEQUENCE [LARGE SCALE GENOMIC DNA]</scope>
    <source>
        <strain evidence="1">TK-2024</strain>
        <tissue evidence="1">Old leaves</tissue>
    </source>
</reference>
<comment type="caution">
    <text evidence="1">The sequence shown here is derived from an EMBL/GenBank/DDBJ whole genome shotgun (WGS) entry which is preliminary data.</text>
</comment>
<dbReference type="CDD" id="cd00303">
    <property type="entry name" value="retropepsin_like"/>
    <property type="match status" value="1"/>
</dbReference>
<dbReference type="InterPro" id="IPR021109">
    <property type="entry name" value="Peptidase_aspartic_dom_sf"/>
</dbReference>
<proteinExistence type="predicted"/>
<gene>
    <name evidence="1" type="ORF">V6N12_058344</name>
</gene>
<name>A0ABR2ERV0_9ROSI</name>
<evidence type="ECO:0000313" key="1">
    <source>
        <dbReference type="EMBL" id="KAK8564762.1"/>
    </source>
</evidence>
<dbReference type="Proteomes" id="UP001472677">
    <property type="component" value="Unassembled WGS sequence"/>
</dbReference>
<evidence type="ECO:0008006" key="3">
    <source>
        <dbReference type="Google" id="ProtNLM"/>
    </source>
</evidence>
<dbReference type="EMBL" id="JBBPBM010000010">
    <property type="protein sequence ID" value="KAK8564762.1"/>
    <property type="molecule type" value="Genomic_DNA"/>
</dbReference>
<dbReference type="Gene3D" id="3.30.70.270">
    <property type="match status" value="2"/>
</dbReference>
<dbReference type="Gene3D" id="3.10.10.10">
    <property type="entry name" value="HIV Type 1 Reverse Transcriptase, subunit A, domain 1"/>
    <property type="match status" value="1"/>
</dbReference>
<keyword evidence="2" id="KW-1185">Reference proteome</keyword>